<dbReference type="PANTHER" id="PTHR30414">
    <property type="entry name" value="MINICONDUCTANCE MECHANOSENSITIVE CHANNEL YBDG"/>
    <property type="match status" value="1"/>
</dbReference>
<feature type="transmembrane region" description="Helical" evidence="6">
    <location>
        <begin position="116"/>
        <end position="136"/>
    </location>
</feature>
<dbReference type="InterPro" id="IPR010920">
    <property type="entry name" value="LSM_dom_sf"/>
</dbReference>
<feature type="domain" description="Mechanosensitive ion channel MscS" evidence="7">
    <location>
        <begin position="196"/>
        <end position="264"/>
    </location>
</feature>
<gene>
    <name evidence="9" type="ORF">ACFOND_14755</name>
</gene>
<dbReference type="Pfam" id="PF00924">
    <property type="entry name" value="MS_channel_2nd"/>
    <property type="match status" value="1"/>
</dbReference>
<reference evidence="10" key="1">
    <citation type="journal article" date="2019" name="Int. J. Syst. Evol. Microbiol.">
        <title>The Global Catalogue of Microorganisms (GCM) 10K type strain sequencing project: providing services to taxonomists for standard genome sequencing and annotation.</title>
        <authorList>
            <consortium name="The Broad Institute Genomics Platform"/>
            <consortium name="The Broad Institute Genome Sequencing Center for Infectious Disease"/>
            <person name="Wu L."/>
            <person name="Ma J."/>
        </authorList>
    </citation>
    <scope>NUCLEOTIDE SEQUENCE [LARGE SCALE GENOMIC DNA]</scope>
    <source>
        <strain evidence="10">CECT 8288</strain>
    </source>
</reference>
<evidence type="ECO:0000313" key="9">
    <source>
        <dbReference type="EMBL" id="MFC3702893.1"/>
    </source>
</evidence>
<dbReference type="Pfam" id="PF21082">
    <property type="entry name" value="MS_channel_3rd"/>
    <property type="match status" value="1"/>
</dbReference>
<organism evidence="9 10">
    <name type="scientific">Reinekea marina</name>
    <dbReference type="NCBI Taxonomy" id="1310421"/>
    <lineage>
        <taxon>Bacteria</taxon>
        <taxon>Pseudomonadati</taxon>
        <taxon>Pseudomonadota</taxon>
        <taxon>Gammaproteobacteria</taxon>
        <taxon>Oceanospirillales</taxon>
        <taxon>Saccharospirillaceae</taxon>
        <taxon>Reinekea</taxon>
    </lineage>
</organism>
<evidence type="ECO:0000256" key="6">
    <source>
        <dbReference type="SAM" id="Phobius"/>
    </source>
</evidence>
<dbReference type="EMBL" id="JBHRYN010000060">
    <property type="protein sequence ID" value="MFC3702893.1"/>
    <property type="molecule type" value="Genomic_DNA"/>
</dbReference>
<dbReference type="PANTHER" id="PTHR30414:SF0">
    <property type="entry name" value="MINICONDUCTANCE MECHANOSENSITIVE CHANNEL YBDG"/>
    <property type="match status" value="1"/>
</dbReference>
<dbReference type="Gene3D" id="2.30.30.60">
    <property type="match status" value="1"/>
</dbReference>
<feature type="domain" description="Mechanosensitive ion channel MscS C-terminal" evidence="8">
    <location>
        <begin position="340"/>
        <end position="407"/>
    </location>
</feature>
<comment type="caution">
    <text evidence="9">The sequence shown here is derived from an EMBL/GenBank/DDBJ whole genome shotgun (WGS) entry which is preliminary data.</text>
</comment>
<evidence type="ECO:0000256" key="3">
    <source>
        <dbReference type="ARBA" id="ARBA00022692"/>
    </source>
</evidence>
<dbReference type="Proteomes" id="UP001595710">
    <property type="component" value="Unassembled WGS sequence"/>
</dbReference>
<protein>
    <submittedName>
        <fullName evidence="9">Mechanosensitive ion channel family protein</fullName>
    </submittedName>
</protein>
<evidence type="ECO:0000256" key="1">
    <source>
        <dbReference type="ARBA" id="ARBA00004127"/>
    </source>
</evidence>
<dbReference type="InterPro" id="IPR023408">
    <property type="entry name" value="MscS_beta-dom_sf"/>
</dbReference>
<evidence type="ECO:0000259" key="8">
    <source>
        <dbReference type="Pfam" id="PF21082"/>
    </source>
</evidence>
<dbReference type="SUPFAM" id="SSF50182">
    <property type="entry name" value="Sm-like ribonucleoproteins"/>
    <property type="match status" value="1"/>
</dbReference>
<feature type="transmembrane region" description="Helical" evidence="6">
    <location>
        <begin position="151"/>
        <end position="172"/>
    </location>
</feature>
<keyword evidence="4 6" id="KW-1133">Transmembrane helix</keyword>
<dbReference type="InterPro" id="IPR049278">
    <property type="entry name" value="MS_channel_C"/>
</dbReference>
<name>A0ABV7WUB9_9GAMM</name>
<feature type="transmembrane region" description="Helical" evidence="6">
    <location>
        <begin position="26"/>
        <end position="50"/>
    </location>
</feature>
<evidence type="ECO:0000259" key="7">
    <source>
        <dbReference type="Pfam" id="PF00924"/>
    </source>
</evidence>
<evidence type="ECO:0000256" key="5">
    <source>
        <dbReference type="ARBA" id="ARBA00023136"/>
    </source>
</evidence>
<dbReference type="RefSeq" id="WP_290282483.1">
    <property type="nucleotide sequence ID" value="NZ_JAUFQI010000001.1"/>
</dbReference>
<keyword evidence="5 6" id="KW-0472">Membrane</keyword>
<sequence length="427" mass="48239">MSNLRDEFKVIVEPWLEFLPGGAEAWFEWLVVAWIGVFAVFLHIVLHLFVRHYVANWISLWTSKLKGNWQFSLFSHNLFRRASFVIQGAVVQLQSVWWLDEGSTIFKVIKFASDQWILLFLLLTLFSVLDVFHGVWNRRASGGNHFPIKGILQTIKLLASLFIGLVAIALLIGKSPLLLLSGLGALSAVMMLVFKDPILGLVAGIQLSANDMLAVGDWLEMPKYGADGDVIDIALTTVKVRNWDKTITTIPAYALISDSFKNWRGMTESGGRRISRSVLIETSSIRFLDEALLADLNKSELVGRYLSERLEQIEAENKEKNVDMAVLVNGRRLTNIGTFRQYLVNYLQNHPCIHKDMTLMVRQLAPTSEGLPIQIYAFTNTTSWGEYENIQADIFDHIFAALPAFDLRIHESPTGNDIRSLKDSLKS</sequence>
<keyword evidence="10" id="KW-1185">Reference proteome</keyword>
<evidence type="ECO:0000313" key="10">
    <source>
        <dbReference type="Proteomes" id="UP001595710"/>
    </source>
</evidence>
<dbReference type="InterPro" id="IPR006685">
    <property type="entry name" value="MscS_channel_2nd"/>
</dbReference>
<feature type="transmembrane region" description="Helical" evidence="6">
    <location>
        <begin position="177"/>
        <end position="194"/>
    </location>
</feature>
<keyword evidence="3 6" id="KW-0812">Transmembrane</keyword>
<evidence type="ECO:0000256" key="2">
    <source>
        <dbReference type="ARBA" id="ARBA00008017"/>
    </source>
</evidence>
<dbReference type="InterPro" id="IPR030192">
    <property type="entry name" value="YbdG"/>
</dbReference>
<accession>A0ABV7WUB9</accession>
<comment type="similarity">
    <text evidence="2">Belongs to the MscS (TC 1.A.23) family.</text>
</comment>
<evidence type="ECO:0000256" key="4">
    <source>
        <dbReference type="ARBA" id="ARBA00022989"/>
    </source>
</evidence>
<proteinExistence type="inferred from homology"/>
<comment type="subcellular location">
    <subcellularLocation>
        <location evidence="1">Endomembrane system</location>
        <topology evidence="1">Multi-pass membrane protein</topology>
    </subcellularLocation>
</comment>